<organism evidence="1 2">
    <name type="scientific">Gracilibacillus halophilus YIM-C55.5</name>
    <dbReference type="NCBI Taxonomy" id="1308866"/>
    <lineage>
        <taxon>Bacteria</taxon>
        <taxon>Bacillati</taxon>
        <taxon>Bacillota</taxon>
        <taxon>Bacilli</taxon>
        <taxon>Bacillales</taxon>
        <taxon>Bacillaceae</taxon>
        <taxon>Gracilibacillus</taxon>
    </lineage>
</organism>
<accession>N4WRW5</accession>
<dbReference type="eggNOG" id="ENOG5032T41">
    <property type="taxonomic scope" value="Bacteria"/>
</dbReference>
<evidence type="ECO:0000313" key="1">
    <source>
        <dbReference type="EMBL" id="ENH97125.1"/>
    </source>
</evidence>
<dbReference type="EMBL" id="APML01000022">
    <property type="protein sequence ID" value="ENH97125.1"/>
    <property type="molecule type" value="Genomic_DNA"/>
</dbReference>
<dbReference type="RefSeq" id="WP_003467059.1">
    <property type="nucleotide sequence ID" value="NZ_APML01000022.1"/>
</dbReference>
<sequence>MEKKKYYVNLGTQEISQMVYGNNNDFTIYATGEEVFLLREKFNDIHDADMRSYVRSHIPFTPYHNDPQNDDYDTGMTEVIQMIYQLGDEKTKKDINEMGILEK</sequence>
<keyword evidence="2" id="KW-1185">Reference proteome</keyword>
<reference evidence="1 2" key="1">
    <citation type="submission" date="2013-03" db="EMBL/GenBank/DDBJ databases">
        <title>Draft genome sequence of Gracibacillus halophilus YIM-C55.5, a moderately halophilic and thermophilic organism from the Xiaochaidamu salt lake.</title>
        <authorList>
            <person name="Sugumar T."/>
            <person name="Polireddy D.R."/>
            <person name="Antony A."/>
            <person name="Madhava Y.R."/>
            <person name="Sivakumar N."/>
        </authorList>
    </citation>
    <scope>NUCLEOTIDE SEQUENCE [LARGE SCALE GENOMIC DNA]</scope>
    <source>
        <strain evidence="1 2">YIM-C55.5</strain>
    </source>
</reference>
<dbReference type="PATRIC" id="fig|1308866.3.peg.1358"/>
<proteinExistence type="predicted"/>
<dbReference type="Proteomes" id="UP000012283">
    <property type="component" value="Unassembled WGS sequence"/>
</dbReference>
<gene>
    <name evidence="1" type="ORF">J416_06737</name>
</gene>
<protein>
    <recommendedName>
        <fullName evidence="3">Hydrolase</fullName>
    </recommendedName>
</protein>
<evidence type="ECO:0008006" key="3">
    <source>
        <dbReference type="Google" id="ProtNLM"/>
    </source>
</evidence>
<dbReference type="OrthoDB" id="2706506at2"/>
<comment type="caution">
    <text evidence="1">The sequence shown here is derived from an EMBL/GenBank/DDBJ whole genome shotgun (WGS) entry which is preliminary data.</text>
</comment>
<name>N4WRW5_9BACI</name>
<evidence type="ECO:0000313" key="2">
    <source>
        <dbReference type="Proteomes" id="UP000012283"/>
    </source>
</evidence>
<dbReference type="AlphaFoldDB" id="N4WRW5"/>
<dbReference type="STRING" id="1308866.J416_06737"/>